<keyword evidence="1" id="KW-0472">Membrane</keyword>
<feature type="transmembrane region" description="Helical" evidence="1">
    <location>
        <begin position="67"/>
        <end position="91"/>
    </location>
</feature>
<dbReference type="AlphaFoldDB" id="A0A4S5E500"/>
<accession>A0A4S5E500</accession>
<evidence type="ECO:0000256" key="1">
    <source>
        <dbReference type="SAM" id="Phobius"/>
    </source>
</evidence>
<feature type="transmembrane region" description="Helical" evidence="1">
    <location>
        <begin position="41"/>
        <end position="61"/>
    </location>
</feature>
<keyword evidence="3" id="KW-1185">Reference proteome</keyword>
<sequence>MIRIIFWLLTASIRYSYRLVRTIFRLPLLLLPLPPRVRNQAAGALAVGLWFLSLLVVVAAVDATGWAHLAVTAAAVLVIGGTVCIEGRLVLAYRPNRTRAQTPQRPMPAR</sequence>
<evidence type="ECO:0000313" key="3">
    <source>
        <dbReference type="Proteomes" id="UP000305233"/>
    </source>
</evidence>
<dbReference type="RefSeq" id="WP_136454141.1">
    <property type="nucleotide sequence ID" value="NZ_SSWH01000006.1"/>
</dbReference>
<keyword evidence="1" id="KW-1133">Transmembrane helix</keyword>
<gene>
    <name evidence="2" type="ORF">E8P82_08935</name>
</gene>
<name>A0A4S5E500_9MICC</name>
<dbReference type="EMBL" id="SSWH01000006">
    <property type="protein sequence ID" value="THJ66564.1"/>
    <property type="molecule type" value="Genomic_DNA"/>
</dbReference>
<dbReference type="Proteomes" id="UP000305233">
    <property type="component" value="Unassembled WGS sequence"/>
</dbReference>
<protein>
    <submittedName>
        <fullName evidence="2">Uncharacterized protein</fullName>
    </submittedName>
</protein>
<comment type="caution">
    <text evidence="2">The sequence shown here is derived from an EMBL/GenBank/DDBJ whole genome shotgun (WGS) entry which is preliminary data.</text>
</comment>
<organism evidence="2 3">
    <name type="scientific">Arthrobacter echini</name>
    <dbReference type="NCBI Taxonomy" id="1529066"/>
    <lineage>
        <taxon>Bacteria</taxon>
        <taxon>Bacillati</taxon>
        <taxon>Actinomycetota</taxon>
        <taxon>Actinomycetes</taxon>
        <taxon>Micrococcales</taxon>
        <taxon>Micrococcaceae</taxon>
        <taxon>Arthrobacter</taxon>
    </lineage>
</organism>
<keyword evidence="1" id="KW-0812">Transmembrane</keyword>
<reference evidence="2 3" key="1">
    <citation type="submission" date="2019-04" db="EMBL/GenBank/DDBJ databases">
        <authorList>
            <person name="Liu Q."/>
            <person name="Xin Y.-H."/>
        </authorList>
    </citation>
    <scope>NUCLEOTIDE SEQUENCE [LARGE SCALE GENOMIC DNA]</scope>
    <source>
        <strain evidence="2 3">AM23</strain>
    </source>
</reference>
<evidence type="ECO:0000313" key="2">
    <source>
        <dbReference type="EMBL" id="THJ66564.1"/>
    </source>
</evidence>
<proteinExistence type="predicted"/>